<evidence type="ECO:0000313" key="2">
    <source>
        <dbReference type="Proteomes" id="UP000216308"/>
    </source>
</evidence>
<gene>
    <name evidence="1" type="ORF">DJ70_13925</name>
</gene>
<evidence type="ECO:0000313" key="1">
    <source>
        <dbReference type="EMBL" id="OYR54481.1"/>
    </source>
</evidence>
<reference evidence="1 2" key="1">
    <citation type="journal article" date="2014" name="Front. Microbiol.">
        <title>Population and genomic analysis of the genus Halorubrum.</title>
        <authorList>
            <person name="Fullmer M.S."/>
            <person name="Soucy S.M."/>
            <person name="Swithers K.S."/>
            <person name="Makkay A.M."/>
            <person name="Wheeler R."/>
            <person name="Ventosa A."/>
            <person name="Gogarten J.P."/>
            <person name="Papke R.T."/>
        </authorList>
    </citation>
    <scope>NUCLEOTIDE SEQUENCE [LARGE SCALE GENOMIC DNA]</scope>
    <source>
        <strain evidence="1 2">Cb34</strain>
    </source>
</reference>
<sequence>MLLLSAGTVLSIPLSGCSSVSEFTQESGSVSIAEVWVKNLGDSPVVFDVVIEDVTDNEVVFWETHPTRPMADRDDDRNEEIDTYSWKNPVQSPGKYALHARAEADDPAGGTQMTSTQLRTDVDCLSILVEIGIMGELSIDVDTEDAC</sequence>
<keyword evidence="2" id="KW-1185">Reference proteome</keyword>
<accession>A0A256ID76</accession>
<dbReference type="Proteomes" id="UP000216308">
    <property type="component" value="Unassembled WGS sequence"/>
</dbReference>
<protein>
    <submittedName>
        <fullName evidence="1">Uncharacterized protein</fullName>
    </submittedName>
</protein>
<organism evidence="1 2">
    <name type="scientific">Halorubrum halodurans</name>
    <dbReference type="NCBI Taxonomy" id="1383851"/>
    <lineage>
        <taxon>Archaea</taxon>
        <taxon>Methanobacteriati</taxon>
        <taxon>Methanobacteriota</taxon>
        <taxon>Stenosarchaea group</taxon>
        <taxon>Halobacteria</taxon>
        <taxon>Halobacteriales</taxon>
        <taxon>Haloferacaceae</taxon>
        <taxon>Halorubrum</taxon>
    </lineage>
</organism>
<dbReference type="EMBL" id="NHPJ01000121">
    <property type="protein sequence ID" value="OYR54481.1"/>
    <property type="molecule type" value="Genomic_DNA"/>
</dbReference>
<comment type="caution">
    <text evidence="1">The sequence shown here is derived from an EMBL/GenBank/DDBJ whole genome shotgun (WGS) entry which is preliminary data.</text>
</comment>
<dbReference type="AlphaFoldDB" id="A0A256ID76"/>
<proteinExistence type="predicted"/>
<name>A0A256ID76_9EURY</name>